<dbReference type="GO" id="GO:0008009">
    <property type="term" value="F:chemokine activity"/>
    <property type="evidence" value="ECO:0007669"/>
    <property type="project" value="InterPro"/>
</dbReference>
<dbReference type="CDD" id="cd00272">
    <property type="entry name" value="Chemokine_CC"/>
    <property type="match status" value="1"/>
</dbReference>
<dbReference type="GeneTree" id="ENSGT00970000193914"/>
<evidence type="ECO:0000256" key="4">
    <source>
        <dbReference type="RuleBase" id="RU361150"/>
    </source>
</evidence>
<dbReference type="PANTHER" id="PTHR12015">
    <property type="entry name" value="SMALL INDUCIBLE CYTOKINE A"/>
    <property type="match status" value="1"/>
</dbReference>
<dbReference type="FunFam" id="2.40.50.40:FF:000002">
    <property type="entry name" value="C-C motif chemokine"/>
    <property type="match status" value="1"/>
</dbReference>
<evidence type="ECO:0000313" key="7">
    <source>
        <dbReference type="Proteomes" id="UP000261540"/>
    </source>
</evidence>
<keyword evidence="4" id="KW-0145">Chemotaxis</keyword>
<dbReference type="SUPFAM" id="SSF54117">
    <property type="entry name" value="Interleukin 8-like chemokines"/>
    <property type="match status" value="1"/>
</dbReference>
<proteinExistence type="inferred from homology"/>
<reference evidence="6" key="2">
    <citation type="submission" date="2025-09" db="UniProtKB">
        <authorList>
            <consortium name="Ensembl"/>
        </authorList>
    </citation>
    <scope>IDENTIFICATION</scope>
</reference>
<organism evidence="6 7">
    <name type="scientific">Paramormyrops kingsleyae</name>
    <dbReference type="NCBI Taxonomy" id="1676925"/>
    <lineage>
        <taxon>Eukaryota</taxon>
        <taxon>Metazoa</taxon>
        <taxon>Chordata</taxon>
        <taxon>Craniata</taxon>
        <taxon>Vertebrata</taxon>
        <taxon>Euteleostomi</taxon>
        <taxon>Actinopterygii</taxon>
        <taxon>Neopterygii</taxon>
        <taxon>Teleostei</taxon>
        <taxon>Osteoglossocephala</taxon>
        <taxon>Osteoglossomorpha</taxon>
        <taxon>Osteoglossiformes</taxon>
        <taxon>Mormyridae</taxon>
        <taxon>Paramormyrops</taxon>
    </lineage>
</organism>
<dbReference type="InterPro" id="IPR036048">
    <property type="entry name" value="Interleukin_8-like_sf"/>
</dbReference>
<name>A0A3B3R8C6_9TELE</name>
<dbReference type="SMART" id="SM00199">
    <property type="entry name" value="SCY"/>
    <property type="match status" value="1"/>
</dbReference>
<dbReference type="Proteomes" id="UP000261540">
    <property type="component" value="Unplaced"/>
</dbReference>
<dbReference type="AlphaFoldDB" id="A0A3B3R8C6"/>
<reference evidence="6" key="1">
    <citation type="submission" date="2025-08" db="UniProtKB">
        <authorList>
            <consortium name="Ensembl"/>
        </authorList>
    </citation>
    <scope>IDENTIFICATION</scope>
</reference>
<accession>A0A3B3R8C6</accession>
<protein>
    <recommendedName>
        <fullName evidence="4">C-C motif chemokine</fullName>
    </recommendedName>
</protein>
<keyword evidence="4" id="KW-0732">Signal</keyword>
<keyword evidence="3" id="KW-1015">Disulfide bond</keyword>
<comment type="similarity">
    <text evidence="1 4">Belongs to the intercrine beta (chemokine CC) family.</text>
</comment>
<evidence type="ECO:0000256" key="1">
    <source>
        <dbReference type="ARBA" id="ARBA00010868"/>
    </source>
</evidence>
<dbReference type="GO" id="GO:0006955">
    <property type="term" value="P:immune response"/>
    <property type="evidence" value="ECO:0007669"/>
    <property type="project" value="InterPro"/>
</dbReference>
<dbReference type="InterPro" id="IPR001811">
    <property type="entry name" value="Chemokine_IL8-like_dom"/>
</dbReference>
<evidence type="ECO:0000256" key="3">
    <source>
        <dbReference type="ARBA" id="ARBA00023157"/>
    </source>
</evidence>
<dbReference type="InterPro" id="IPR000827">
    <property type="entry name" value="Chemokine_CC_CS"/>
</dbReference>
<keyword evidence="7" id="KW-1185">Reference proteome</keyword>
<evidence type="ECO:0000313" key="6">
    <source>
        <dbReference type="Ensembl" id="ENSPKIP00000014494.1"/>
    </source>
</evidence>
<feature type="signal peptide" evidence="4">
    <location>
        <begin position="1"/>
        <end position="19"/>
    </location>
</feature>
<dbReference type="PROSITE" id="PS00472">
    <property type="entry name" value="SMALL_CYTOKINES_CC"/>
    <property type="match status" value="1"/>
</dbReference>
<dbReference type="STRING" id="1676925.ENSPKIP00000014494"/>
<dbReference type="Gene3D" id="2.40.50.40">
    <property type="match status" value="1"/>
</dbReference>
<keyword evidence="2 4" id="KW-0202">Cytokine</keyword>
<keyword evidence="4" id="KW-0964">Secreted</keyword>
<feature type="domain" description="Chemokine interleukin-8-like" evidence="5">
    <location>
        <begin position="30"/>
        <end position="88"/>
    </location>
</feature>
<evidence type="ECO:0000259" key="5">
    <source>
        <dbReference type="SMART" id="SM00199"/>
    </source>
</evidence>
<sequence length="94" mass="10811">MYIFRAAVYILYVACYTFSVLHISPDGSGLDQCCFTYFPGRLRMDLIVGYVETSMKCPEPGIILYTKKGNEVCVDPRAHWVQGVKKRLDQTFFQ</sequence>
<comment type="subcellular location">
    <subcellularLocation>
        <location evidence="4">Secreted</location>
    </subcellularLocation>
</comment>
<dbReference type="Ensembl" id="ENSPKIT00000038934.1">
    <property type="protein sequence ID" value="ENSPKIP00000014494.1"/>
    <property type="gene ID" value="ENSPKIG00000001538.1"/>
</dbReference>
<dbReference type="GO" id="GO:0005615">
    <property type="term" value="C:extracellular space"/>
    <property type="evidence" value="ECO:0007669"/>
    <property type="project" value="UniProtKB-KW"/>
</dbReference>
<dbReference type="InterPro" id="IPR039809">
    <property type="entry name" value="Chemokine_b/g/d"/>
</dbReference>
<feature type="chain" id="PRO_5017098158" description="C-C motif chemokine" evidence="4">
    <location>
        <begin position="20"/>
        <end position="94"/>
    </location>
</feature>
<evidence type="ECO:0000256" key="2">
    <source>
        <dbReference type="ARBA" id="ARBA00022514"/>
    </source>
</evidence>
<dbReference type="Pfam" id="PF00048">
    <property type="entry name" value="IL8"/>
    <property type="match status" value="1"/>
</dbReference>